<reference evidence="1" key="2">
    <citation type="journal article" date="2015" name="Data Brief">
        <title>Shoot transcriptome of the giant reed, Arundo donax.</title>
        <authorList>
            <person name="Barrero R.A."/>
            <person name="Guerrero F.D."/>
            <person name="Moolhuijzen P."/>
            <person name="Goolsby J.A."/>
            <person name="Tidwell J."/>
            <person name="Bellgard S.E."/>
            <person name="Bellgard M.I."/>
        </authorList>
    </citation>
    <scope>NUCLEOTIDE SEQUENCE</scope>
    <source>
        <tissue evidence="1">Shoot tissue taken approximately 20 cm above the soil surface</tissue>
    </source>
</reference>
<evidence type="ECO:0000313" key="1">
    <source>
        <dbReference type="EMBL" id="JAD24094.1"/>
    </source>
</evidence>
<reference evidence="1" key="1">
    <citation type="submission" date="2014-09" db="EMBL/GenBank/DDBJ databases">
        <authorList>
            <person name="Magalhaes I.L.F."/>
            <person name="Oliveira U."/>
            <person name="Santos F.R."/>
            <person name="Vidigal T.H.D.A."/>
            <person name="Brescovit A.D."/>
            <person name="Santos A.J."/>
        </authorList>
    </citation>
    <scope>NUCLEOTIDE SEQUENCE</scope>
    <source>
        <tissue evidence="1">Shoot tissue taken approximately 20 cm above the soil surface</tissue>
    </source>
</reference>
<accession>A0A0A8YDH8</accession>
<name>A0A0A8YDH8_ARUDO</name>
<organism evidence="1">
    <name type="scientific">Arundo donax</name>
    <name type="common">Giant reed</name>
    <name type="synonym">Donax arundinaceus</name>
    <dbReference type="NCBI Taxonomy" id="35708"/>
    <lineage>
        <taxon>Eukaryota</taxon>
        <taxon>Viridiplantae</taxon>
        <taxon>Streptophyta</taxon>
        <taxon>Embryophyta</taxon>
        <taxon>Tracheophyta</taxon>
        <taxon>Spermatophyta</taxon>
        <taxon>Magnoliopsida</taxon>
        <taxon>Liliopsida</taxon>
        <taxon>Poales</taxon>
        <taxon>Poaceae</taxon>
        <taxon>PACMAD clade</taxon>
        <taxon>Arundinoideae</taxon>
        <taxon>Arundineae</taxon>
        <taxon>Arundo</taxon>
    </lineage>
</organism>
<dbReference type="EMBL" id="GBRH01273801">
    <property type="protein sequence ID" value="JAD24094.1"/>
    <property type="molecule type" value="Transcribed_RNA"/>
</dbReference>
<sequence>MNSVQLSFVQGTYKIKLIYQMSKFGDRNEVQHFVMFGTEVE</sequence>
<protein>
    <submittedName>
        <fullName evidence="1">Uncharacterized protein</fullName>
    </submittedName>
</protein>
<dbReference type="AlphaFoldDB" id="A0A0A8YDH8"/>
<proteinExistence type="predicted"/>